<accession>A0A941F7F6</accession>
<dbReference type="Proteomes" id="UP000679220">
    <property type="component" value="Unassembled WGS sequence"/>
</dbReference>
<name>A0A941F7F6_9BACT</name>
<dbReference type="InterPro" id="IPR005511">
    <property type="entry name" value="SMP-30"/>
</dbReference>
<comment type="caution">
    <text evidence="5">The sequence shown here is derived from an EMBL/GenBank/DDBJ whole genome shotgun (WGS) entry which is preliminary data.</text>
</comment>
<feature type="binding site" evidence="3">
    <location>
        <position position="104"/>
    </location>
    <ligand>
        <name>substrate</name>
    </ligand>
</feature>
<proteinExistence type="inferred from homology"/>
<comment type="similarity">
    <text evidence="1">Belongs to the SMP-30/CGR1 family.</text>
</comment>
<feature type="binding site" evidence="3">
    <location>
        <position position="149"/>
    </location>
    <ligand>
        <name>a divalent metal cation</name>
        <dbReference type="ChEBI" id="CHEBI:60240"/>
    </ligand>
</feature>
<feature type="binding site" evidence="3">
    <location>
        <position position="102"/>
    </location>
    <ligand>
        <name>substrate</name>
    </ligand>
</feature>
<dbReference type="RefSeq" id="WP_212193245.1">
    <property type="nucleotide sequence ID" value="NZ_JAGTAR010000055.1"/>
</dbReference>
<dbReference type="InterPro" id="IPR013658">
    <property type="entry name" value="SGL"/>
</dbReference>
<gene>
    <name evidence="5" type="ORF">KDU71_21800</name>
</gene>
<dbReference type="GO" id="GO:0019853">
    <property type="term" value="P:L-ascorbic acid biosynthetic process"/>
    <property type="evidence" value="ECO:0007669"/>
    <property type="project" value="TreeGrafter"/>
</dbReference>
<keyword evidence="6" id="KW-1185">Reference proteome</keyword>
<feature type="active site" description="Proton donor/acceptor" evidence="2">
    <location>
        <position position="199"/>
    </location>
</feature>
<evidence type="ECO:0000256" key="3">
    <source>
        <dbReference type="PIRSR" id="PIRSR605511-2"/>
    </source>
</evidence>
<comment type="cofactor">
    <cofactor evidence="3">
        <name>Zn(2+)</name>
        <dbReference type="ChEBI" id="CHEBI:29105"/>
    </cofactor>
    <text evidence="3">Binds 1 divalent metal cation per subunit.</text>
</comment>
<feature type="domain" description="SMP-30/Gluconolactonase/LRE-like region" evidence="4">
    <location>
        <begin position="16"/>
        <end position="259"/>
    </location>
</feature>
<keyword evidence="3" id="KW-0862">Zinc</keyword>
<dbReference type="GO" id="GO:0005509">
    <property type="term" value="F:calcium ion binding"/>
    <property type="evidence" value="ECO:0007669"/>
    <property type="project" value="TreeGrafter"/>
</dbReference>
<keyword evidence="3" id="KW-0479">Metal-binding</keyword>
<reference evidence="5" key="1">
    <citation type="journal article" date="2018" name="Int. J. Syst. Evol. Microbiol.">
        <title>Carboxylicivirga sediminis sp. nov., isolated from coastal sediment.</title>
        <authorList>
            <person name="Wang F.Q."/>
            <person name="Ren L.H."/>
            <person name="Zou R.J."/>
            <person name="Sun Y.Z."/>
            <person name="Liu X.J."/>
            <person name="Jiang F."/>
            <person name="Liu L.J."/>
        </authorList>
    </citation>
    <scope>NUCLEOTIDE SEQUENCE</scope>
    <source>
        <strain evidence="5">JR1</strain>
    </source>
</reference>
<feature type="binding site" evidence="3">
    <location>
        <position position="18"/>
    </location>
    <ligand>
        <name>a divalent metal cation</name>
        <dbReference type="ChEBI" id="CHEBI:60240"/>
    </ligand>
</feature>
<evidence type="ECO:0000259" key="4">
    <source>
        <dbReference type="Pfam" id="PF08450"/>
    </source>
</evidence>
<protein>
    <submittedName>
        <fullName evidence="5">SMP-30/gluconolactonase/LRE family protein</fullName>
    </submittedName>
</protein>
<dbReference type="InterPro" id="IPR011042">
    <property type="entry name" value="6-blade_b-propeller_TolB-like"/>
</dbReference>
<evidence type="ECO:0000313" key="5">
    <source>
        <dbReference type="EMBL" id="MBR8538221.1"/>
    </source>
</evidence>
<dbReference type="PANTHER" id="PTHR10907:SF47">
    <property type="entry name" value="REGUCALCIN"/>
    <property type="match status" value="1"/>
</dbReference>
<evidence type="ECO:0000313" key="6">
    <source>
        <dbReference type="Proteomes" id="UP000679220"/>
    </source>
</evidence>
<dbReference type="EMBL" id="JAGTAR010000055">
    <property type="protein sequence ID" value="MBR8538221.1"/>
    <property type="molecule type" value="Genomic_DNA"/>
</dbReference>
<sequence>MKQQIELVKNTPQSMLGEGPMWHPVNNSLYWVNIVGMKLHCYDPLNKYTETLELPSMVGTVVPATGLYEVLLALENGVFGLDKQRQLVKLADYPADELPDNRFNDGKIDPKGRLWVGTMNKEVVDKAGNLYLFEGGKWQVKQAGVTISNGIAWSANAQTMFYIDTSQYQIWAYDYDCDKALIDNKKVVVEIPKELGAPDGMTVDKQGMLWVAHWGGSAVIRWNPDTGERMETIELPVPHVTSCTFGGEALDTLYITTAQEGLNDTELKKFPLSGCLFSVKMDVQGLPANIWR</sequence>
<feature type="binding site" evidence="3">
    <location>
        <position position="199"/>
    </location>
    <ligand>
        <name>a divalent metal cation</name>
        <dbReference type="ChEBI" id="CHEBI:60240"/>
    </ligand>
</feature>
<feature type="binding site" evidence="3">
    <location>
        <position position="122"/>
    </location>
    <ligand>
        <name>substrate</name>
    </ligand>
</feature>
<dbReference type="Gene3D" id="2.120.10.30">
    <property type="entry name" value="TolB, C-terminal domain"/>
    <property type="match status" value="1"/>
</dbReference>
<dbReference type="GO" id="GO:0004341">
    <property type="term" value="F:gluconolactonase activity"/>
    <property type="evidence" value="ECO:0007669"/>
    <property type="project" value="TreeGrafter"/>
</dbReference>
<dbReference type="PRINTS" id="PR01790">
    <property type="entry name" value="SMP30FAMILY"/>
</dbReference>
<evidence type="ECO:0000256" key="1">
    <source>
        <dbReference type="ARBA" id="ARBA00008853"/>
    </source>
</evidence>
<evidence type="ECO:0000256" key="2">
    <source>
        <dbReference type="PIRSR" id="PIRSR605511-1"/>
    </source>
</evidence>
<dbReference type="SUPFAM" id="SSF63829">
    <property type="entry name" value="Calcium-dependent phosphotriesterase"/>
    <property type="match status" value="1"/>
</dbReference>
<dbReference type="PANTHER" id="PTHR10907">
    <property type="entry name" value="REGUCALCIN"/>
    <property type="match status" value="1"/>
</dbReference>
<reference evidence="5" key="2">
    <citation type="submission" date="2021-04" db="EMBL/GenBank/DDBJ databases">
        <authorList>
            <person name="Zhang T."/>
            <person name="Zhang Y."/>
            <person name="Lu D."/>
            <person name="Zuo D."/>
            <person name="Du Z."/>
        </authorList>
    </citation>
    <scope>NUCLEOTIDE SEQUENCE</scope>
    <source>
        <strain evidence="5">JR1</strain>
    </source>
</reference>
<dbReference type="AlphaFoldDB" id="A0A941F7F6"/>
<dbReference type="Pfam" id="PF08450">
    <property type="entry name" value="SGL"/>
    <property type="match status" value="1"/>
</dbReference>
<organism evidence="5 6">
    <name type="scientific">Carboxylicivirga sediminis</name>
    <dbReference type="NCBI Taxonomy" id="2006564"/>
    <lineage>
        <taxon>Bacteria</taxon>
        <taxon>Pseudomonadati</taxon>
        <taxon>Bacteroidota</taxon>
        <taxon>Bacteroidia</taxon>
        <taxon>Marinilabiliales</taxon>
        <taxon>Marinilabiliaceae</taxon>
        <taxon>Carboxylicivirga</taxon>
    </lineage>
</organism>